<dbReference type="EMBL" id="UYWY01021308">
    <property type="protein sequence ID" value="VDM43848.1"/>
    <property type="molecule type" value="Genomic_DNA"/>
</dbReference>
<comment type="subcellular location">
    <subcellularLocation>
        <location evidence="1">Membrane</location>
        <topology evidence="1">Multi-pass membrane protein</topology>
    </subcellularLocation>
</comment>
<reference evidence="9" key="1">
    <citation type="submission" date="2016-06" db="UniProtKB">
        <authorList>
            <consortium name="WormBaseParasite"/>
        </authorList>
    </citation>
    <scope>IDENTIFICATION</scope>
</reference>
<keyword evidence="3 6" id="KW-0812">Transmembrane</keyword>
<proteinExistence type="inferred from homology"/>
<feature type="transmembrane region" description="Helical" evidence="6">
    <location>
        <begin position="79"/>
        <end position="102"/>
    </location>
</feature>
<evidence type="ECO:0000256" key="2">
    <source>
        <dbReference type="ARBA" id="ARBA00005645"/>
    </source>
</evidence>
<dbReference type="AlphaFoldDB" id="A0A183UVK7"/>
<evidence type="ECO:0000256" key="6">
    <source>
        <dbReference type="SAM" id="Phobius"/>
    </source>
</evidence>
<dbReference type="PANTHER" id="PTHR12050">
    <property type="entry name" value="LEPTIN RECEPTOR-RELATED"/>
    <property type="match status" value="1"/>
</dbReference>
<feature type="transmembrane region" description="Helical" evidence="6">
    <location>
        <begin position="21"/>
        <end position="42"/>
    </location>
</feature>
<keyword evidence="5 6" id="KW-0472">Membrane</keyword>
<dbReference type="Pfam" id="PF04133">
    <property type="entry name" value="Vps55"/>
    <property type="match status" value="1"/>
</dbReference>
<protein>
    <submittedName>
        <fullName evidence="9">Leptin receptor overlapping transcript-like 1</fullName>
    </submittedName>
</protein>
<reference evidence="7 8" key="2">
    <citation type="submission" date="2018-11" db="EMBL/GenBank/DDBJ databases">
        <authorList>
            <consortium name="Pathogen Informatics"/>
        </authorList>
    </citation>
    <scope>NUCLEOTIDE SEQUENCE [LARGE SCALE GENOMIC DNA]</scope>
</reference>
<accession>A0A183UVK7</accession>
<dbReference type="WBParaSite" id="TCNE_0001252701-mRNA-1">
    <property type="protein sequence ID" value="TCNE_0001252701-mRNA-1"/>
    <property type="gene ID" value="TCNE_0001252701"/>
</dbReference>
<evidence type="ECO:0000256" key="3">
    <source>
        <dbReference type="ARBA" id="ARBA00022692"/>
    </source>
</evidence>
<evidence type="ECO:0000256" key="5">
    <source>
        <dbReference type="ARBA" id="ARBA00023136"/>
    </source>
</evidence>
<dbReference type="InterPro" id="IPR007262">
    <property type="entry name" value="Vps55/LEPROT"/>
</dbReference>
<evidence type="ECO:0000313" key="9">
    <source>
        <dbReference type="WBParaSite" id="TCNE_0001252701-mRNA-1"/>
    </source>
</evidence>
<evidence type="ECO:0000313" key="8">
    <source>
        <dbReference type="Proteomes" id="UP000050794"/>
    </source>
</evidence>
<name>A0A183UVK7_TOXCA</name>
<organism evidence="8 9">
    <name type="scientific">Toxocara canis</name>
    <name type="common">Canine roundworm</name>
    <dbReference type="NCBI Taxonomy" id="6265"/>
    <lineage>
        <taxon>Eukaryota</taxon>
        <taxon>Metazoa</taxon>
        <taxon>Ecdysozoa</taxon>
        <taxon>Nematoda</taxon>
        <taxon>Chromadorea</taxon>
        <taxon>Rhabditida</taxon>
        <taxon>Spirurina</taxon>
        <taxon>Ascaridomorpha</taxon>
        <taxon>Ascaridoidea</taxon>
        <taxon>Toxocaridae</taxon>
        <taxon>Toxocara</taxon>
    </lineage>
</organism>
<gene>
    <name evidence="7" type="ORF">TCNE_LOCUS12527</name>
</gene>
<feature type="transmembrane region" description="Helical" evidence="6">
    <location>
        <begin position="48"/>
        <end position="67"/>
    </location>
</feature>
<evidence type="ECO:0000256" key="1">
    <source>
        <dbReference type="ARBA" id="ARBA00004141"/>
    </source>
</evidence>
<dbReference type="GO" id="GO:0005768">
    <property type="term" value="C:endosome"/>
    <property type="evidence" value="ECO:0007669"/>
    <property type="project" value="TreeGrafter"/>
</dbReference>
<comment type="similarity">
    <text evidence="2">Belongs to the OB-RGRP/VPS55 family.</text>
</comment>
<dbReference type="GO" id="GO:0032511">
    <property type="term" value="P:late endosome to vacuole transport via multivesicular body sorting pathway"/>
    <property type="evidence" value="ECO:0007669"/>
    <property type="project" value="TreeGrafter"/>
</dbReference>
<evidence type="ECO:0000256" key="4">
    <source>
        <dbReference type="ARBA" id="ARBA00022989"/>
    </source>
</evidence>
<dbReference type="Proteomes" id="UP000050794">
    <property type="component" value="Unassembled WGS sequence"/>
</dbReference>
<keyword evidence="8" id="KW-1185">Reference proteome</keyword>
<sequence>MSGGVKGNVSFSFVDRPLISAVVSLAFAGVVGLTLLVLGCALPVFGTWWPMFVITFYILSPIPLIIAQRYREDMTGTSACVEFALFATTGIVVSAFALPMVLAHAGVVSLSFLFSLENESYFLLVIWWDDCPNTATFVEANSFSFDTTGRLDFSYSRHMHDVCNMRPVKVGHII</sequence>
<keyword evidence="4 6" id="KW-1133">Transmembrane helix</keyword>
<dbReference type="GO" id="GO:0016020">
    <property type="term" value="C:membrane"/>
    <property type="evidence" value="ECO:0007669"/>
    <property type="project" value="UniProtKB-SubCell"/>
</dbReference>
<evidence type="ECO:0000313" key="7">
    <source>
        <dbReference type="EMBL" id="VDM43848.1"/>
    </source>
</evidence>
<dbReference type="PANTHER" id="PTHR12050:SF0">
    <property type="entry name" value="RH04491P"/>
    <property type="match status" value="1"/>
</dbReference>